<sequence length="554" mass="61940">MKKIIYSGILILLAGILMFSSCTKKLDEYNPSGFTASTFYTKAVGFETLVNAAYTFSRFWYGKEEGYLAAEMGTDIWTSGAGDPYPMFTQYYNLQGTADPLPLLWNNLYAGVNLCNTGIAGIGNVTDYTAAQKTTREAELRFLRAFYYWHIVETWGGVNFTTTPTDGAVTTANRTPVETFYTQIFTDLKFAVANLPVSTTDYGRATIPVAKAFLARMYLTRGMNAEAFALADDVIKNYGYALQPRFVDLWNMGNLKNKEVIWAIDYSTNLANNDLSSSTYPYGHYRGSNNGHMMYLMVYDQVNSALLARDIPNGRPFNRYMPTLAYLNLFDQANDSRYSGSFQNVWYANKAGNYNGNAIKVGDTICYTPNATIPLASQSKKYITYDLPKVYDMATSIPIQRKFVISLSKFKDSTRASVAEAQSARDVFVIRLAEMYLVAAEAKFNLGDPGTAATYINVIRTRAAKPGKVAQMQITPAQVSIDFILDERARELGGEQLRWFDLKRTGKLASRIQTMNPDAAANFKSYHLVRPIPQASQLDPTTNKDVFTQNPGYN</sequence>
<evidence type="ECO:0000256" key="5">
    <source>
        <dbReference type="ARBA" id="ARBA00023237"/>
    </source>
</evidence>
<dbReference type="OrthoDB" id="5694214at2"/>
<reference evidence="9 10" key="1">
    <citation type="submission" date="2018-10" db="EMBL/GenBank/DDBJ databases">
        <title>Genomic Encyclopedia of Archaeal and Bacterial Type Strains, Phase II (KMG-II): from individual species to whole genera.</title>
        <authorList>
            <person name="Goeker M."/>
        </authorList>
    </citation>
    <scope>NUCLEOTIDE SEQUENCE [LARGE SCALE GENOMIC DNA]</scope>
    <source>
        <strain evidence="9 10">DSM 18602</strain>
    </source>
</reference>
<dbReference type="Pfam" id="PF14322">
    <property type="entry name" value="SusD-like_3"/>
    <property type="match status" value="1"/>
</dbReference>
<evidence type="ECO:0000259" key="7">
    <source>
        <dbReference type="Pfam" id="PF07980"/>
    </source>
</evidence>
<keyword evidence="10" id="KW-1185">Reference proteome</keyword>
<evidence type="ECO:0000256" key="4">
    <source>
        <dbReference type="ARBA" id="ARBA00023136"/>
    </source>
</evidence>
<feature type="domain" description="RagB/SusD" evidence="7">
    <location>
        <begin position="258"/>
        <end position="553"/>
    </location>
</feature>
<keyword evidence="4" id="KW-0472">Membrane</keyword>
<dbReference type="SUPFAM" id="SSF48452">
    <property type="entry name" value="TPR-like"/>
    <property type="match status" value="1"/>
</dbReference>
<dbReference type="AlphaFoldDB" id="A0A495IWY3"/>
<keyword evidence="3" id="KW-0732">Signal</keyword>
<evidence type="ECO:0000256" key="6">
    <source>
        <dbReference type="SAM" id="MobiDB-lite"/>
    </source>
</evidence>
<feature type="domain" description="SusD-like N-terminal" evidence="8">
    <location>
        <begin position="92"/>
        <end position="219"/>
    </location>
</feature>
<evidence type="ECO:0000313" key="10">
    <source>
        <dbReference type="Proteomes" id="UP000268007"/>
    </source>
</evidence>
<dbReference type="Gene3D" id="1.25.40.390">
    <property type="match status" value="1"/>
</dbReference>
<dbReference type="InterPro" id="IPR012944">
    <property type="entry name" value="SusD_RagB_dom"/>
</dbReference>
<dbReference type="Pfam" id="PF07980">
    <property type="entry name" value="SusD_RagB"/>
    <property type="match status" value="1"/>
</dbReference>
<accession>A0A495IWY3</accession>
<evidence type="ECO:0000259" key="8">
    <source>
        <dbReference type="Pfam" id="PF14322"/>
    </source>
</evidence>
<feature type="region of interest" description="Disordered" evidence="6">
    <location>
        <begin position="535"/>
        <end position="554"/>
    </location>
</feature>
<dbReference type="InterPro" id="IPR033985">
    <property type="entry name" value="SusD-like_N"/>
</dbReference>
<name>A0A495IWY3_9SPHI</name>
<dbReference type="EMBL" id="RBKU01000001">
    <property type="protein sequence ID" value="RKR81013.1"/>
    <property type="molecule type" value="Genomic_DNA"/>
</dbReference>
<organism evidence="9 10">
    <name type="scientific">Mucilaginibacter gracilis</name>
    <dbReference type="NCBI Taxonomy" id="423350"/>
    <lineage>
        <taxon>Bacteria</taxon>
        <taxon>Pseudomonadati</taxon>
        <taxon>Bacteroidota</taxon>
        <taxon>Sphingobacteriia</taxon>
        <taxon>Sphingobacteriales</taxon>
        <taxon>Sphingobacteriaceae</taxon>
        <taxon>Mucilaginibacter</taxon>
    </lineage>
</organism>
<keyword evidence="5" id="KW-0998">Cell outer membrane</keyword>
<dbReference type="InterPro" id="IPR011990">
    <property type="entry name" value="TPR-like_helical_dom_sf"/>
</dbReference>
<evidence type="ECO:0000256" key="2">
    <source>
        <dbReference type="ARBA" id="ARBA00006275"/>
    </source>
</evidence>
<evidence type="ECO:0000256" key="1">
    <source>
        <dbReference type="ARBA" id="ARBA00004442"/>
    </source>
</evidence>
<dbReference type="Proteomes" id="UP000268007">
    <property type="component" value="Unassembled WGS sequence"/>
</dbReference>
<protein>
    <submittedName>
        <fullName evidence="9">Putative outer membrane starch-binding protein</fullName>
    </submittedName>
</protein>
<evidence type="ECO:0000313" key="9">
    <source>
        <dbReference type="EMBL" id="RKR81013.1"/>
    </source>
</evidence>
<comment type="subcellular location">
    <subcellularLocation>
        <location evidence="1">Cell outer membrane</location>
    </subcellularLocation>
</comment>
<proteinExistence type="inferred from homology"/>
<gene>
    <name evidence="9" type="ORF">BDD43_1155</name>
</gene>
<dbReference type="RefSeq" id="WP_121196777.1">
    <property type="nucleotide sequence ID" value="NZ_RBKU01000001.1"/>
</dbReference>
<comment type="similarity">
    <text evidence="2">Belongs to the SusD family.</text>
</comment>
<evidence type="ECO:0000256" key="3">
    <source>
        <dbReference type="ARBA" id="ARBA00022729"/>
    </source>
</evidence>
<comment type="caution">
    <text evidence="9">The sequence shown here is derived from an EMBL/GenBank/DDBJ whole genome shotgun (WGS) entry which is preliminary data.</text>
</comment>
<dbReference type="PROSITE" id="PS51257">
    <property type="entry name" value="PROKAR_LIPOPROTEIN"/>
    <property type="match status" value="1"/>
</dbReference>
<dbReference type="GO" id="GO:0009279">
    <property type="term" value="C:cell outer membrane"/>
    <property type="evidence" value="ECO:0007669"/>
    <property type="project" value="UniProtKB-SubCell"/>
</dbReference>